<dbReference type="Gramene" id="PGSC0003DMT400022280">
    <property type="protein sequence ID" value="PGSC0003DMT400022280"/>
    <property type="gene ID" value="PGSC0003DMG400008645"/>
</dbReference>
<dbReference type="EnsemblPlants" id="PGSC0003DMT400022280">
    <property type="protein sequence ID" value="PGSC0003DMT400022280"/>
    <property type="gene ID" value="PGSC0003DMG400008645"/>
</dbReference>
<dbReference type="PaxDb" id="4113-PGSC0003DMT400022280"/>
<evidence type="ECO:0000313" key="2">
    <source>
        <dbReference type="Proteomes" id="UP000011115"/>
    </source>
</evidence>
<evidence type="ECO:0000313" key="1">
    <source>
        <dbReference type="EnsemblPlants" id="PGSC0003DMT400022280"/>
    </source>
</evidence>
<dbReference type="AlphaFoldDB" id="M1AGH2"/>
<organism evidence="1 2">
    <name type="scientific">Solanum tuberosum</name>
    <name type="common">Potato</name>
    <dbReference type="NCBI Taxonomy" id="4113"/>
    <lineage>
        <taxon>Eukaryota</taxon>
        <taxon>Viridiplantae</taxon>
        <taxon>Streptophyta</taxon>
        <taxon>Embryophyta</taxon>
        <taxon>Tracheophyta</taxon>
        <taxon>Spermatophyta</taxon>
        <taxon>Magnoliopsida</taxon>
        <taxon>eudicotyledons</taxon>
        <taxon>Gunneridae</taxon>
        <taxon>Pentapetalae</taxon>
        <taxon>asterids</taxon>
        <taxon>lamiids</taxon>
        <taxon>Solanales</taxon>
        <taxon>Solanaceae</taxon>
        <taxon>Solanoideae</taxon>
        <taxon>Solaneae</taxon>
        <taxon>Solanum</taxon>
    </lineage>
</organism>
<reference evidence="2" key="1">
    <citation type="journal article" date="2011" name="Nature">
        <title>Genome sequence and analysis of the tuber crop potato.</title>
        <authorList>
            <consortium name="The Potato Genome Sequencing Consortium"/>
        </authorList>
    </citation>
    <scope>NUCLEOTIDE SEQUENCE [LARGE SCALE GENOMIC DNA]</scope>
    <source>
        <strain evidence="2">cv. DM1-3 516 R44</strain>
    </source>
</reference>
<proteinExistence type="predicted"/>
<sequence length="99" mass="11340">MGQDKRGGKWRCPLHHPDLGGKSGNFCHGRRQRRAGGNSSDFNWRLTRVYVPHTKWTKLSVGRRWQQPEVCGTVLVTCGESKFLSRFLALSDKWQGKLT</sequence>
<keyword evidence="2" id="KW-1185">Reference proteome</keyword>
<dbReference type="Proteomes" id="UP000011115">
    <property type="component" value="Unassembled WGS sequence"/>
</dbReference>
<dbReference type="InParanoid" id="M1AGH2"/>
<reference evidence="1" key="2">
    <citation type="submission" date="2015-06" db="UniProtKB">
        <authorList>
            <consortium name="EnsemblPlants"/>
        </authorList>
    </citation>
    <scope>IDENTIFICATION</scope>
    <source>
        <strain evidence="1">DM1-3 516 R44</strain>
    </source>
</reference>
<accession>M1AGH2</accession>
<protein>
    <submittedName>
        <fullName evidence="1">Uncharacterized protein</fullName>
    </submittedName>
</protein>
<dbReference type="HOGENOM" id="CLU_2324806_0_0_1"/>
<name>M1AGH2_SOLTU</name>